<dbReference type="PANTHER" id="PTHR13847">
    <property type="entry name" value="SARCOSINE DEHYDROGENASE-RELATED"/>
    <property type="match status" value="1"/>
</dbReference>
<dbReference type="Pfam" id="PF01266">
    <property type="entry name" value="DAO"/>
    <property type="match status" value="1"/>
</dbReference>
<dbReference type="InterPro" id="IPR012727">
    <property type="entry name" value="Gly_oxidase_ThiO"/>
</dbReference>
<sequence>MGANTVKEYDVIVIGGGVIGCSIAYELAKQHKKVAVVEQGEISSGASRAAAGILGAQAEVDEEGPLLQFALSSRKLFKTRVNELRELTGIDAELIEKGVLKVATTEDGFEELKRKFNTYKKWDPSVEWLTTSELKKRETMLSSTIKGGIFLPNDGQLNAFKYTKALAYGTAVYGGNLYEHCHVSQIIEENGSVKGVITSQGTFAASSVVVTTGAWTSKLLPYVTEKNVYPVKGECMLFKSNKPLLQRTIYTPEAFYIVPKAGGKLLVGATRTPHTFDRAVTFGGMSKLFEKAKELIPELSHSVFLKSWTGLRPQTDDGWPYLGESPYMKGCFLAYGHYRNGILLSAKTGELMRDLINGTQPKERFFNAFSPERAYSLKGG</sequence>
<dbReference type="GO" id="GO:0050660">
    <property type="term" value="F:flavin adenine dinucleotide binding"/>
    <property type="evidence" value="ECO:0007669"/>
    <property type="project" value="InterPro"/>
</dbReference>
<reference evidence="7 8" key="1">
    <citation type="journal article" date="2015" name="PLoS ONE">
        <title>Genome Sequence of Bacillus endophyticus and Analysis of Its Companion Mechanism in the Ketogulonigenium vulgare-Bacillus Strain Consortium.</title>
        <authorList>
            <person name="Jia N."/>
            <person name="Du J."/>
            <person name="Ding M.Z."/>
            <person name="Gao F."/>
            <person name="Yuan Y.J."/>
        </authorList>
    </citation>
    <scope>NUCLEOTIDE SEQUENCE [LARGE SCALE GENOMIC DNA]</scope>
    <source>
        <strain evidence="7 8">Hbe603</strain>
    </source>
</reference>
<dbReference type="EMBL" id="CP011974">
    <property type="protein sequence ID" value="AKO91226.1"/>
    <property type="molecule type" value="Genomic_DNA"/>
</dbReference>
<evidence type="ECO:0000313" key="8">
    <source>
        <dbReference type="Proteomes" id="UP000036202"/>
    </source>
</evidence>
<dbReference type="PROSITE" id="PS51257">
    <property type="entry name" value="PROKAR_LIPOPROTEIN"/>
    <property type="match status" value="1"/>
</dbReference>
<dbReference type="NCBIfam" id="TIGR02352">
    <property type="entry name" value="thiamin_ThiO"/>
    <property type="match status" value="1"/>
</dbReference>
<dbReference type="PANTHER" id="PTHR13847:SF289">
    <property type="entry name" value="GLYCINE OXIDASE"/>
    <property type="match status" value="1"/>
</dbReference>
<dbReference type="Gene3D" id="3.30.9.10">
    <property type="entry name" value="D-Amino Acid Oxidase, subunit A, domain 2"/>
    <property type="match status" value="1"/>
</dbReference>
<comment type="pathway">
    <text evidence="1">Cofactor biosynthesis; thiamine diphosphate biosynthesis.</text>
</comment>
<dbReference type="InterPro" id="IPR036188">
    <property type="entry name" value="FAD/NAD-bd_sf"/>
</dbReference>
<dbReference type="EC" id="1.4.3.19" evidence="5"/>
<dbReference type="InterPro" id="IPR006076">
    <property type="entry name" value="FAD-dep_OxRdtase"/>
</dbReference>
<evidence type="ECO:0000256" key="3">
    <source>
        <dbReference type="ARBA" id="ARBA00023002"/>
    </source>
</evidence>
<dbReference type="AlphaFoldDB" id="A0A0H4KEL1"/>
<gene>
    <name evidence="7" type="ORF">BEH_03340</name>
</gene>
<dbReference type="SUPFAM" id="SSF54373">
    <property type="entry name" value="FAD-linked reductases, C-terminal domain"/>
    <property type="match status" value="1"/>
</dbReference>
<evidence type="ECO:0000256" key="1">
    <source>
        <dbReference type="ARBA" id="ARBA00004948"/>
    </source>
</evidence>
<dbReference type="GO" id="GO:0009228">
    <property type="term" value="P:thiamine biosynthetic process"/>
    <property type="evidence" value="ECO:0007669"/>
    <property type="project" value="UniProtKB-KW"/>
</dbReference>
<organism evidence="7 8">
    <name type="scientific">Priestia filamentosa</name>
    <dbReference type="NCBI Taxonomy" id="1402861"/>
    <lineage>
        <taxon>Bacteria</taxon>
        <taxon>Bacillati</taxon>
        <taxon>Bacillota</taxon>
        <taxon>Bacilli</taxon>
        <taxon>Bacillales</taxon>
        <taxon>Bacillaceae</taxon>
        <taxon>Priestia</taxon>
    </lineage>
</organism>
<feature type="domain" description="FAD dependent oxidoreductase" evidence="6">
    <location>
        <begin position="10"/>
        <end position="355"/>
    </location>
</feature>
<reference evidence="8" key="2">
    <citation type="submission" date="2015-06" db="EMBL/GenBank/DDBJ databases">
        <title>Genome Sequence of Bacillus endophyticus and Analysis of its Companion Mechanism in the Ketogulonigenium vulgare-Bacillus strain Consortium.</title>
        <authorList>
            <person name="Jia N."/>
            <person name="Du J."/>
            <person name="Ding M.-Z."/>
            <person name="Gao F."/>
            <person name="Yuan Y.-J."/>
        </authorList>
    </citation>
    <scope>NUCLEOTIDE SEQUENCE [LARGE SCALE GENOMIC DNA]</scope>
    <source>
        <strain evidence="8">Hbe603</strain>
    </source>
</reference>
<keyword evidence="8" id="KW-1185">Reference proteome</keyword>
<accession>A0A231S5Z2</accession>
<keyword evidence="3" id="KW-0560">Oxidoreductase</keyword>
<keyword evidence="2" id="KW-0784">Thiamine biosynthesis</keyword>
<protein>
    <recommendedName>
        <fullName evidence="5">glycine oxidase</fullName>
        <ecNumber evidence="5">1.4.3.19</ecNumber>
    </recommendedName>
</protein>
<dbReference type="Gene3D" id="3.50.50.60">
    <property type="entry name" value="FAD/NAD(P)-binding domain"/>
    <property type="match status" value="1"/>
</dbReference>
<dbReference type="SUPFAM" id="SSF51905">
    <property type="entry name" value="FAD/NAD(P)-binding domain"/>
    <property type="match status" value="1"/>
</dbReference>
<dbReference type="GO" id="GO:0009229">
    <property type="term" value="P:thiamine diphosphate biosynthetic process"/>
    <property type="evidence" value="ECO:0007669"/>
    <property type="project" value="UniProtKB-UniPathway"/>
</dbReference>
<dbReference type="UniPathway" id="UPA00060"/>
<name>A0A0H4KEL1_9BACI</name>
<dbReference type="PATRIC" id="fig|135735.6.peg.618"/>
<accession>A0A0H4KEL1</accession>
<dbReference type="GO" id="GO:0005737">
    <property type="term" value="C:cytoplasm"/>
    <property type="evidence" value="ECO:0007669"/>
    <property type="project" value="TreeGrafter"/>
</dbReference>
<evidence type="ECO:0000313" key="7">
    <source>
        <dbReference type="EMBL" id="AKO91226.1"/>
    </source>
</evidence>
<comment type="catalytic activity">
    <reaction evidence="4">
        <text>glycine + O2 + H2O = glyoxylate + H2O2 + NH4(+)</text>
        <dbReference type="Rhea" id="RHEA:11532"/>
        <dbReference type="ChEBI" id="CHEBI:15377"/>
        <dbReference type="ChEBI" id="CHEBI:15379"/>
        <dbReference type="ChEBI" id="CHEBI:16240"/>
        <dbReference type="ChEBI" id="CHEBI:28938"/>
        <dbReference type="ChEBI" id="CHEBI:36655"/>
        <dbReference type="ChEBI" id="CHEBI:57305"/>
        <dbReference type="EC" id="1.4.3.19"/>
    </reaction>
</comment>
<evidence type="ECO:0000256" key="2">
    <source>
        <dbReference type="ARBA" id="ARBA00022977"/>
    </source>
</evidence>
<evidence type="ECO:0000259" key="6">
    <source>
        <dbReference type="Pfam" id="PF01266"/>
    </source>
</evidence>
<evidence type="ECO:0000256" key="5">
    <source>
        <dbReference type="ARBA" id="ARBA00050018"/>
    </source>
</evidence>
<dbReference type="GO" id="GO:0043799">
    <property type="term" value="F:glycine oxidase activity"/>
    <property type="evidence" value="ECO:0007669"/>
    <property type="project" value="UniProtKB-EC"/>
</dbReference>
<evidence type="ECO:0000256" key="4">
    <source>
        <dbReference type="ARBA" id="ARBA00049872"/>
    </source>
</evidence>
<dbReference type="KEGG" id="beo:BEH_03340"/>
<dbReference type="Proteomes" id="UP000036202">
    <property type="component" value="Chromosome"/>
</dbReference>
<proteinExistence type="predicted"/>